<keyword evidence="4" id="KW-1185">Reference proteome</keyword>
<evidence type="ECO:0000256" key="1">
    <source>
        <dbReference type="SAM" id="MobiDB-lite"/>
    </source>
</evidence>
<sequence length="179" mass="20085">MLQVLFHQRMDYFGPRKNCSPATMKKLQLVTRSFLSVAETQSRQKRNLENRNKNSNASVIITREDFNREVQLALNRLLCKTHCPKGIRGKRGRPGHPGKHGPAGPHGPQGPRGTRGDKKEDLSFSPSRKQRDMLYKTLVFVFIAVGALIIQRPLSVMVEEGENITLQCKTSGVPKPAIT</sequence>
<name>A0ABN8RLP0_9CNID</name>
<feature type="compositionally biased region" description="Basic residues" evidence="1">
    <location>
        <begin position="85"/>
        <end position="99"/>
    </location>
</feature>
<organism evidence="3 4">
    <name type="scientific">Porites evermanni</name>
    <dbReference type="NCBI Taxonomy" id="104178"/>
    <lineage>
        <taxon>Eukaryota</taxon>
        <taxon>Metazoa</taxon>
        <taxon>Cnidaria</taxon>
        <taxon>Anthozoa</taxon>
        <taxon>Hexacorallia</taxon>
        <taxon>Scleractinia</taxon>
        <taxon>Fungiina</taxon>
        <taxon>Poritidae</taxon>
        <taxon>Porites</taxon>
    </lineage>
</organism>
<keyword evidence="2" id="KW-0812">Transmembrane</keyword>
<dbReference type="EMBL" id="CALNXI010001896">
    <property type="protein sequence ID" value="CAH3179207.1"/>
    <property type="molecule type" value="Genomic_DNA"/>
</dbReference>
<gene>
    <name evidence="3" type="ORF">PEVE_00012185</name>
</gene>
<dbReference type="Proteomes" id="UP001159427">
    <property type="component" value="Unassembled WGS sequence"/>
</dbReference>
<proteinExistence type="predicted"/>
<keyword evidence="2" id="KW-0472">Membrane</keyword>
<evidence type="ECO:0000313" key="4">
    <source>
        <dbReference type="Proteomes" id="UP001159427"/>
    </source>
</evidence>
<keyword evidence="2" id="KW-1133">Transmembrane helix</keyword>
<feature type="transmembrane region" description="Helical" evidence="2">
    <location>
        <begin position="133"/>
        <end position="150"/>
    </location>
</feature>
<accession>A0ABN8RLP0</accession>
<feature type="region of interest" description="Disordered" evidence="1">
    <location>
        <begin position="85"/>
        <end position="126"/>
    </location>
</feature>
<dbReference type="InterPro" id="IPR036179">
    <property type="entry name" value="Ig-like_dom_sf"/>
</dbReference>
<evidence type="ECO:0000256" key="2">
    <source>
        <dbReference type="SAM" id="Phobius"/>
    </source>
</evidence>
<reference evidence="3 4" key="1">
    <citation type="submission" date="2022-05" db="EMBL/GenBank/DDBJ databases">
        <authorList>
            <consortium name="Genoscope - CEA"/>
            <person name="William W."/>
        </authorList>
    </citation>
    <scope>NUCLEOTIDE SEQUENCE [LARGE SCALE GENOMIC DNA]</scope>
</reference>
<dbReference type="SUPFAM" id="SSF48726">
    <property type="entry name" value="Immunoglobulin"/>
    <property type="match status" value="1"/>
</dbReference>
<protein>
    <submittedName>
        <fullName evidence="3">Uncharacterized protein</fullName>
    </submittedName>
</protein>
<comment type="caution">
    <text evidence="3">The sequence shown here is derived from an EMBL/GenBank/DDBJ whole genome shotgun (WGS) entry which is preliminary data.</text>
</comment>
<evidence type="ECO:0000313" key="3">
    <source>
        <dbReference type="EMBL" id="CAH3179207.1"/>
    </source>
</evidence>